<keyword evidence="3" id="KW-1185">Reference proteome</keyword>
<protein>
    <recommendedName>
        <fullName evidence="4">FtsX-like permease family protein</fullName>
    </recommendedName>
</protein>
<sequence>MGVLTMGVLMRRSSSGVSGLGYLARPPRFASVSLFLAVLILGLASAGLGTMPTAYSGIEGRDTARTPVVAAEGEEAAFLYREVHDSMVDTPLDATLIYLWPLAENAPLPPGVTQWPDPGEAVLSPALQEMEPGEGLDSRYGQVVGTIGREGLATENEALAYVVPRTMPEEIRESFMTASTGYGAVGMGTGEVIETVPFPLAAAAYALTVGVAAAILGIIAVAQGREGRQRQNMLRFTLGYSWRERLRWMAAQVWWPLLGAIALPMAAMAFAGTYGLRLPGMGNGVWSEDIRAGLPVILGAMLCSWLVFLIYYLRSSLVVPKNLAANRPRAREREFSPRRALACFLAAPAAVGVLVAVQRTSSQLLFFVYLVALLVVVFTLFDLVGYLMLRVSAAVRKRGSVGVARRR</sequence>
<feature type="transmembrane region" description="Helical" evidence="1">
    <location>
        <begin position="296"/>
        <end position="319"/>
    </location>
</feature>
<evidence type="ECO:0000313" key="3">
    <source>
        <dbReference type="Proteomes" id="UP000050517"/>
    </source>
</evidence>
<feature type="transmembrane region" description="Helical" evidence="1">
    <location>
        <begin position="253"/>
        <end position="276"/>
    </location>
</feature>
<evidence type="ECO:0000313" key="2">
    <source>
        <dbReference type="EMBL" id="KQB83357.1"/>
    </source>
</evidence>
<dbReference type="PATRIC" id="fig|1544416.3.peg.2336"/>
<feature type="transmembrane region" description="Helical" evidence="1">
    <location>
        <begin position="340"/>
        <end position="358"/>
    </location>
</feature>
<dbReference type="EMBL" id="LKST01000004">
    <property type="protein sequence ID" value="KQB83357.1"/>
    <property type="molecule type" value="Genomic_DNA"/>
</dbReference>
<dbReference type="STRING" id="1544416.Cocul_02332"/>
<comment type="caution">
    <text evidence="2">The sequence shown here is derived from an EMBL/GenBank/DDBJ whole genome shotgun (WGS) entry which is preliminary data.</text>
</comment>
<feature type="transmembrane region" description="Helical" evidence="1">
    <location>
        <begin position="202"/>
        <end position="222"/>
    </location>
</feature>
<keyword evidence="1" id="KW-0812">Transmembrane</keyword>
<proteinExistence type="predicted"/>
<organism evidence="2 3">
    <name type="scientific">Corynebacterium oculi</name>
    <dbReference type="NCBI Taxonomy" id="1544416"/>
    <lineage>
        <taxon>Bacteria</taxon>
        <taxon>Bacillati</taxon>
        <taxon>Actinomycetota</taxon>
        <taxon>Actinomycetes</taxon>
        <taxon>Mycobacteriales</taxon>
        <taxon>Corynebacteriaceae</taxon>
        <taxon>Corynebacterium</taxon>
    </lineage>
</organism>
<evidence type="ECO:0008006" key="4">
    <source>
        <dbReference type="Google" id="ProtNLM"/>
    </source>
</evidence>
<dbReference type="AlphaFoldDB" id="A0A0Q1A9B4"/>
<name>A0A0Q1A9B4_9CORY</name>
<reference evidence="2 3" key="1">
    <citation type="submission" date="2015-10" db="EMBL/GenBank/DDBJ databases">
        <title>Corynebacteirum lowii and Corynebacterium oculi species nova, derived from human clinical disease and and emended description of Corynebacterium mastiditis.</title>
        <authorList>
            <person name="Bernard K."/>
            <person name="Pacheco A.L."/>
            <person name="Mcdougall C."/>
            <person name="Burtx T."/>
            <person name="Weibe D."/>
            <person name="Tyler S."/>
            <person name="Olson A.B."/>
            <person name="Cnockaert M."/>
            <person name="Eguchi H."/>
            <person name="Kuwahara T."/>
            <person name="Nakayama-Imaohji H."/>
            <person name="Boudewijins M."/>
            <person name="Van Hoecke F."/>
            <person name="Bernier A.-M."/>
            <person name="Vandamme P."/>
        </authorList>
    </citation>
    <scope>NUCLEOTIDE SEQUENCE [LARGE SCALE GENOMIC DNA]</scope>
    <source>
        <strain evidence="2 3">NML 130210</strain>
    </source>
</reference>
<evidence type="ECO:0000256" key="1">
    <source>
        <dbReference type="SAM" id="Phobius"/>
    </source>
</evidence>
<keyword evidence="1" id="KW-0472">Membrane</keyword>
<gene>
    <name evidence="2" type="ORF">Cocul_02332</name>
</gene>
<feature type="transmembrane region" description="Helical" evidence="1">
    <location>
        <begin position="364"/>
        <end position="389"/>
    </location>
</feature>
<accession>A0A0Q1A9B4</accession>
<keyword evidence="1" id="KW-1133">Transmembrane helix</keyword>
<dbReference type="Proteomes" id="UP000050517">
    <property type="component" value="Unassembled WGS sequence"/>
</dbReference>